<dbReference type="EMBL" id="JALJOT010000010">
    <property type="protein sequence ID" value="KAK9906764.1"/>
    <property type="molecule type" value="Genomic_DNA"/>
</dbReference>
<keyword evidence="8" id="KW-0732">Signal</keyword>
<gene>
    <name evidence="10" type="ORF">WJX75_007565</name>
</gene>
<keyword evidence="2" id="KW-1003">Cell membrane</keyword>
<comment type="caution">
    <text evidence="10">The sequence shown here is derived from an EMBL/GenBank/DDBJ whole genome shotgun (WGS) entry which is preliminary data.</text>
</comment>
<evidence type="ECO:0000256" key="6">
    <source>
        <dbReference type="SAM" id="MobiDB-lite"/>
    </source>
</evidence>
<dbReference type="Proteomes" id="UP001491310">
    <property type="component" value="Unassembled WGS sequence"/>
</dbReference>
<dbReference type="Pfam" id="PF09335">
    <property type="entry name" value="VTT_dom"/>
    <property type="match status" value="1"/>
</dbReference>
<organism evidence="10 11">
    <name type="scientific">Coccomyxa subellipsoidea</name>
    <dbReference type="NCBI Taxonomy" id="248742"/>
    <lineage>
        <taxon>Eukaryota</taxon>
        <taxon>Viridiplantae</taxon>
        <taxon>Chlorophyta</taxon>
        <taxon>core chlorophytes</taxon>
        <taxon>Trebouxiophyceae</taxon>
        <taxon>Trebouxiophyceae incertae sedis</taxon>
        <taxon>Coccomyxaceae</taxon>
        <taxon>Coccomyxa</taxon>
    </lineage>
</organism>
<dbReference type="PANTHER" id="PTHR12677:SF59">
    <property type="entry name" value="GOLGI APPARATUS MEMBRANE PROTEIN TVP38-RELATED"/>
    <property type="match status" value="1"/>
</dbReference>
<evidence type="ECO:0000259" key="9">
    <source>
        <dbReference type="Pfam" id="PF09335"/>
    </source>
</evidence>
<feature type="domain" description="VTT" evidence="9">
    <location>
        <begin position="66"/>
        <end position="184"/>
    </location>
</feature>
<feature type="region of interest" description="Disordered" evidence="6">
    <location>
        <begin position="241"/>
        <end position="262"/>
    </location>
</feature>
<accession>A0ABR2YJR4</accession>
<evidence type="ECO:0000256" key="2">
    <source>
        <dbReference type="ARBA" id="ARBA00022475"/>
    </source>
</evidence>
<protein>
    <recommendedName>
        <fullName evidence="9">VTT domain-containing protein</fullName>
    </recommendedName>
</protein>
<sequence>MASNNSARNIFKAILLLILIVMLLVATFALRIHEHVGDVLEWIQENRSQGAAAFVGLYTVFAVLPLPATVLGMAAGVIFGMSYGALLVYCGSLLGAVGGFILSRWLLRDWVASVAKKSPTWRAVERAISEEGWKIVLLLRLSPALPFTAVNYAAGLTCISFWNFLWPSAVGLIPVSLAYAYFGSLATNLREVIKGRTRLSPLTLALIGGVSAVLVGVAVALLTTYTRRQLRRLLEEDNIESLSDEEQGAGSNHQQSERDPLM</sequence>
<dbReference type="PANTHER" id="PTHR12677">
    <property type="entry name" value="GOLGI APPARATUS MEMBRANE PROTEIN TVP38-RELATED"/>
    <property type="match status" value="1"/>
</dbReference>
<proteinExistence type="predicted"/>
<keyword evidence="4 7" id="KW-1133">Transmembrane helix</keyword>
<feature type="transmembrane region" description="Helical" evidence="7">
    <location>
        <begin position="86"/>
        <end position="107"/>
    </location>
</feature>
<evidence type="ECO:0000256" key="1">
    <source>
        <dbReference type="ARBA" id="ARBA00004651"/>
    </source>
</evidence>
<evidence type="ECO:0000256" key="7">
    <source>
        <dbReference type="SAM" id="Phobius"/>
    </source>
</evidence>
<evidence type="ECO:0000256" key="3">
    <source>
        <dbReference type="ARBA" id="ARBA00022692"/>
    </source>
</evidence>
<evidence type="ECO:0000256" key="5">
    <source>
        <dbReference type="ARBA" id="ARBA00023136"/>
    </source>
</evidence>
<keyword evidence="3 7" id="KW-0812">Transmembrane</keyword>
<feature type="signal peptide" evidence="8">
    <location>
        <begin position="1"/>
        <end position="29"/>
    </location>
</feature>
<comment type="subcellular location">
    <subcellularLocation>
        <location evidence="1">Cell membrane</location>
        <topology evidence="1">Multi-pass membrane protein</topology>
    </subcellularLocation>
</comment>
<reference evidence="10 11" key="1">
    <citation type="journal article" date="2024" name="Nat. Commun.">
        <title>Phylogenomics reveals the evolutionary origins of lichenization in chlorophyte algae.</title>
        <authorList>
            <person name="Puginier C."/>
            <person name="Libourel C."/>
            <person name="Otte J."/>
            <person name="Skaloud P."/>
            <person name="Haon M."/>
            <person name="Grisel S."/>
            <person name="Petersen M."/>
            <person name="Berrin J.G."/>
            <person name="Delaux P.M."/>
            <person name="Dal Grande F."/>
            <person name="Keller J."/>
        </authorList>
    </citation>
    <scope>NUCLEOTIDE SEQUENCE [LARGE SCALE GENOMIC DNA]</scope>
    <source>
        <strain evidence="10 11">SAG 216-7</strain>
    </source>
</reference>
<dbReference type="InterPro" id="IPR015414">
    <property type="entry name" value="TMEM64"/>
</dbReference>
<dbReference type="InterPro" id="IPR032816">
    <property type="entry name" value="VTT_dom"/>
</dbReference>
<keyword evidence="5 7" id="KW-0472">Membrane</keyword>
<feature type="transmembrane region" description="Helical" evidence="7">
    <location>
        <begin position="53"/>
        <end position="79"/>
    </location>
</feature>
<evidence type="ECO:0000313" key="10">
    <source>
        <dbReference type="EMBL" id="KAK9906764.1"/>
    </source>
</evidence>
<feature type="transmembrane region" description="Helical" evidence="7">
    <location>
        <begin position="202"/>
        <end position="222"/>
    </location>
</feature>
<evidence type="ECO:0000313" key="11">
    <source>
        <dbReference type="Proteomes" id="UP001491310"/>
    </source>
</evidence>
<evidence type="ECO:0000256" key="4">
    <source>
        <dbReference type="ARBA" id="ARBA00022989"/>
    </source>
</evidence>
<feature type="chain" id="PRO_5045598352" description="VTT domain-containing protein" evidence="8">
    <location>
        <begin position="30"/>
        <end position="262"/>
    </location>
</feature>
<evidence type="ECO:0000256" key="8">
    <source>
        <dbReference type="SAM" id="SignalP"/>
    </source>
</evidence>
<keyword evidence="11" id="KW-1185">Reference proteome</keyword>
<feature type="transmembrane region" description="Helical" evidence="7">
    <location>
        <begin position="161"/>
        <end position="182"/>
    </location>
</feature>
<name>A0ABR2YJR4_9CHLO</name>